<sequence>MMSEIVRRPSEQCSPKTSPRGNRSPVVIPRQDSTGTLKTTISLGKTPAIVHSGPFYLMKELPPPSELTGSTNLLQYHNLEHSFNKFCGRKIKDQLSAFLPNLPGNIDIPGSQDDSSLRKMIERPPITSIEIVPLNKQQLDSAFRLHVGPVPDQYRFMSQTVQRKKHKHKKSHKNRSGPNGPCDSPIGGPNDHHSSHLLSDSNINSDLLSSLSSNRDSHEMMMKKHKKQKRHDDEKEQRRKKKKDKKKKKRHSPDSPPYDPNTSLLPIDDSPMMSSSVPSSVMIGGGPGTPSNPTSNNGLNSTSSNHQSSNTSIIAPQPPTSSSSITTMQHSSSSSLNNNINGSSSGRPLFFLVAYILINLYTNKYKENVMNVNRWVKNKSDRKSTSVGVFQVKSSKYSKYIFKK</sequence>
<dbReference type="Proteomes" id="UP000887458">
    <property type="component" value="Unassembled WGS sequence"/>
</dbReference>
<evidence type="ECO:0000256" key="4">
    <source>
        <dbReference type="ARBA" id="ARBA00023163"/>
    </source>
</evidence>
<reference evidence="8 9" key="2">
    <citation type="journal article" date="2022" name="Mol. Biol. Evol.">
        <title>Comparative Genomics Reveals Insights into the Divergent Evolution of Astigmatic Mites and Household Pest Adaptations.</title>
        <authorList>
            <person name="Xiong Q."/>
            <person name="Wan A.T."/>
            <person name="Liu X."/>
            <person name="Fung C.S."/>
            <person name="Xiao X."/>
            <person name="Malainual N."/>
            <person name="Hou J."/>
            <person name="Wang L."/>
            <person name="Wang M."/>
            <person name="Yang K.Y."/>
            <person name="Cui Y."/>
            <person name="Leung E.L."/>
            <person name="Nong W."/>
            <person name="Shin S.K."/>
            <person name="Au S.W."/>
            <person name="Jeong K.Y."/>
            <person name="Chew F.T."/>
            <person name="Hui J.H."/>
            <person name="Leung T.F."/>
            <person name="Tungtrongchitr A."/>
            <person name="Zhong N."/>
            <person name="Liu Z."/>
            <person name="Tsui S.K."/>
        </authorList>
    </citation>
    <scope>NUCLEOTIDE SEQUENCE [LARGE SCALE GENOMIC DNA]</scope>
    <source>
        <strain evidence="8">Derp</strain>
    </source>
</reference>
<evidence type="ECO:0000256" key="1">
    <source>
        <dbReference type="ARBA" id="ARBA00004123"/>
    </source>
</evidence>
<accession>A0ABQ8JK73</accession>
<keyword evidence="5 6" id="KW-0539">Nucleus</keyword>
<feature type="compositionally biased region" description="Low complexity" evidence="7">
    <location>
        <begin position="266"/>
        <end position="282"/>
    </location>
</feature>
<dbReference type="EMBL" id="NJHN03000035">
    <property type="protein sequence ID" value="KAH9422805.1"/>
    <property type="molecule type" value="Genomic_DNA"/>
</dbReference>
<evidence type="ECO:0000256" key="3">
    <source>
        <dbReference type="ARBA" id="ARBA00023015"/>
    </source>
</evidence>
<gene>
    <name evidence="6 8" type="primary">MED19</name>
    <name evidence="8" type="ORF">DERP_008068</name>
</gene>
<evidence type="ECO:0000256" key="2">
    <source>
        <dbReference type="ARBA" id="ARBA00009259"/>
    </source>
</evidence>
<feature type="compositionally biased region" description="Polar residues" evidence="7">
    <location>
        <begin position="11"/>
        <end position="21"/>
    </location>
</feature>
<dbReference type="PANTHER" id="PTHR22536:SF1">
    <property type="entry name" value="MEDIATOR OF RNA POLYMERASE II TRANSCRIPTION SUBUNIT 19"/>
    <property type="match status" value="1"/>
</dbReference>
<dbReference type="PANTHER" id="PTHR22536">
    <property type="entry name" value="LUNG CANCER METASTASIS-RELATED LCMR1 PROTEIN"/>
    <property type="match status" value="1"/>
</dbReference>
<comment type="function">
    <text evidence="6">Component of the Mediator complex, a coactivator involved in the regulated transcription of nearly all RNA polymerase II-dependent genes. Mediator functions as a bridge to convey information from gene-specific regulatory proteins to the basal RNA polymerase II transcription machinery. Mediator is recruited to promoters by direct interactions with regulatory proteins and serves as a scaffold for the assembly of a functional preinitiation complex with RNA polymerase II and the general transcription factors.</text>
</comment>
<keyword evidence="4 6" id="KW-0804">Transcription</keyword>
<evidence type="ECO:0000256" key="6">
    <source>
        <dbReference type="RuleBase" id="RU364151"/>
    </source>
</evidence>
<keyword evidence="9" id="KW-1185">Reference proteome</keyword>
<feature type="region of interest" description="Disordered" evidence="7">
    <location>
        <begin position="159"/>
        <end position="340"/>
    </location>
</feature>
<proteinExistence type="inferred from homology"/>
<feature type="compositionally biased region" description="Low complexity" evidence="7">
    <location>
        <begin position="196"/>
        <end position="214"/>
    </location>
</feature>
<evidence type="ECO:0000313" key="8">
    <source>
        <dbReference type="EMBL" id="KAH9422805.1"/>
    </source>
</evidence>
<dbReference type="InterPro" id="IPR019403">
    <property type="entry name" value="Mediator_Med19_met"/>
</dbReference>
<evidence type="ECO:0000256" key="7">
    <source>
        <dbReference type="SAM" id="MobiDB-lite"/>
    </source>
</evidence>
<reference evidence="8 9" key="1">
    <citation type="journal article" date="2018" name="J. Allergy Clin. Immunol.">
        <title>High-quality assembly of Dermatophagoides pteronyssinus genome and transcriptome reveals a wide range of novel allergens.</title>
        <authorList>
            <person name="Liu X.Y."/>
            <person name="Yang K.Y."/>
            <person name="Wang M.Q."/>
            <person name="Kwok J.S."/>
            <person name="Zeng X."/>
            <person name="Yang Z."/>
            <person name="Xiao X.J."/>
            <person name="Lau C.P."/>
            <person name="Li Y."/>
            <person name="Huang Z.M."/>
            <person name="Ba J.G."/>
            <person name="Yim A.K."/>
            <person name="Ouyang C.Y."/>
            <person name="Ngai S.M."/>
            <person name="Chan T.F."/>
            <person name="Leung E.L."/>
            <person name="Liu L."/>
            <person name="Liu Z.G."/>
            <person name="Tsui S.K."/>
        </authorList>
    </citation>
    <scope>NUCLEOTIDE SEQUENCE [LARGE SCALE GENOMIC DNA]</scope>
    <source>
        <strain evidence="8">Derp</strain>
    </source>
</reference>
<comment type="subunit">
    <text evidence="6">Component of the Mediator complex.</text>
</comment>
<name>A0ABQ8JK73_DERPT</name>
<feature type="compositionally biased region" description="Basic and acidic residues" evidence="7">
    <location>
        <begin position="1"/>
        <end position="10"/>
    </location>
</feature>
<feature type="compositionally biased region" description="Basic residues" evidence="7">
    <location>
        <begin position="238"/>
        <end position="251"/>
    </location>
</feature>
<organism evidence="8 9">
    <name type="scientific">Dermatophagoides pteronyssinus</name>
    <name type="common">European house dust mite</name>
    <dbReference type="NCBI Taxonomy" id="6956"/>
    <lineage>
        <taxon>Eukaryota</taxon>
        <taxon>Metazoa</taxon>
        <taxon>Ecdysozoa</taxon>
        <taxon>Arthropoda</taxon>
        <taxon>Chelicerata</taxon>
        <taxon>Arachnida</taxon>
        <taxon>Acari</taxon>
        <taxon>Acariformes</taxon>
        <taxon>Sarcoptiformes</taxon>
        <taxon>Astigmata</taxon>
        <taxon>Psoroptidia</taxon>
        <taxon>Analgoidea</taxon>
        <taxon>Pyroglyphidae</taxon>
        <taxon>Dermatophagoidinae</taxon>
        <taxon>Dermatophagoides</taxon>
    </lineage>
</organism>
<comment type="subcellular location">
    <subcellularLocation>
        <location evidence="1 6">Nucleus</location>
    </subcellularLocation>
</comment>
<comment type="similarity">
    <text evidence="2 6">Belongs to the Mediator complex subunit 19 family.</text>
</comment>
<keyword evidence="6" id="KW-0010">Activator</keyword>
<keyword evidence="3 6" id="KW-0805">Transcription regulation</keyword>
<feature type="compositionally biased region" description="Low complexity" evidence="7">
    <location>
        <begin position="289"/>
        <end position="340"/>
    </location>
</feature>
<evidence type="ECO:0000313" key="9">
    <source>
        <dbReference type="Proteomes" id="UP000887458"/>
    </source>
</evidence>
<evidence type="ECO:0000256" key="5">
    <source>
        <dbReference type="ARBA" id="ARBA00023242"/>
    </source>
</evidence>
<feature type="compositionally biased region" description="Basic residues" evidence="7">
    <location>
        <begin position="162"/>
        <end position="175"/>
    </location>
</feature>
<comment type="caution">
    <text evidence="8">The sequence shown here is derived from an EMBL/GenBank/DDBJ whole genome shotgun (WGS) entry which is preliminary data.</text>
</comment>
<protein>
    <recommendedName>
        <fullName evidence="6">Mediator of RNA polymerase II transcription subunit 19</fullName>
    </recommendedName>
    <alternativeName>
        <fullName evidence="6">Mediator complex subunit 19</fullName>
    </alternativeName>
</protein>
<feature type="region of interest" description="Disordered" evidence="7">
    <location>
        <begin position="1"/>
        <end position="38"/>
    </location>
</feature>
<dbReference type="Pfam" id="PF10278">
    <property type="entry name" value="Med19"/>
    <property type="match status" value="1"/>
</dbReference>